<keyword evidence="2" id="KW-1185">Reference proteome</keyword>
<comment type="caution">
    <text evidence="1">The sequence shown here is derived from an EMBL/GenBank/DDBJ whole genome shotgun (WGS) entry which is preliminary data.</text>
</comment>
<dbReference type="OrthoDB" id="5420593at2759"/>
<proteinExistence type="predicted"/>
<gene>
    <name evidence="1" type="ORF">H072_2861</name>
</gene>
<accession>S8APL6</accession>
<name>S8APL6_DACHA</name>
<dbReference type="HOGENOM" id="CLU_1586444_0_0_1"/>
<evidence type="ECO:0000313" key="2">
    <source>
        <dbReference type="Proteomes" id="UP000015100"/>
    </source>
</evidence>
<dbReference type="AlphaFoldDB" id="S8APL6"/>
<dbReference type="Proteomes" id="UP000015100">
    <property type="component" value="Unassembled WGS sequence"/>
</dbReference>
<dbReference type="EMBL" id="AQGS01000089">
    <property type="protein sequence ID" value="EPS43061.1"/>
    <property type="molecule type" value="Genomic_DNA"/>
</dbReference>
<reference evidence="1 2" key="1">
    <citation type="journal article" date="2013" name="PLoS Genet.">
        <title>Genomic mechanisms accounting for the adaptation to parasitism in nematode-trapping fungi.</title>
        <authorList>
            <person name="Meerupati T."/>
            <person name="Andersson K.M."/>
            <person name="Friman E."/>
            <person name="Kumar D."/>
            <person name="Tunlid A."/>
            <person name="Ahren D."/>
        </authorList>
    </citation>
    <scope>NUCLEOTIDE SEQUENCE [LARGE SCALE GENOMIC DNA]</scope>
    <source>
        <strain evidence="1 2">CBS 200.50</strain>
    </source>
</reference>
<sequence length="175" mass="20414">MESTLPFKRNLRPSSLNDSQDMKLRFAAYKLKKAGLYETVEFIRMKCLQSLLAMFEETDMKTLIKRLILVARDPIKNSTNLWQLKVISILFTHTTRAREYISTRIDADMPPGTRQANGSGIRNQTPLDLITSSFVTILQLAALWQKEKYAWYIDGFKQGCFPEMMERRNKVFNHQ</sequence>
<protein>
    <submittedName>
        <fullName evidence="1">Uncharacterized protein</fullName>
    </submittedName>
</protein>
<organism evidence="1 2">
    <name type="scientific">Dactylellina haptotyla (strain CBS 200.50)</name>
    <name type="common">Nematode-trapping fungus</name>
    <name type="synonym">Monacrosporium haptotylum</name>
    <dbReference type="NCBI Taxonomy" id="1284197"/>
    <lineage>
        <taxon>Eukaryota</taxon>
        <taxon>Fungi</taxon>
        <taxon>Dikarya</taxon>
        <taxon>Ascomycota</taxon>
        <taxon>Pezizomycotina</taxon>
        <taxon>Orbiliomycetes</taxon>
        <taxon>Orbiliales</taxon>
        <taxon>Orbiliaceae</taxon>
        <taxon>Dactylellina</taxon>
    </lineage>
</organism>
<reference evidence="2" key="2">
    <citation type="submission" date="2013-04" db="EMBL/GenBank/DDBJ databases">
        <title>Genomic mechanisms accounting for the adaptation to parasitism in nematode-trapping fungi.</title>
        <authorList>
            <person name="Ahren D.G."/>
        </authorList>
    </citation>
    <scope>NUCLEOTIDE SEQUENCE [LARGE SCALE GENOMIC DNA]</scope>
    <source>
        <strain evidence="2">CBS 200.50</strain>
    </source>
</reference>
<evidence type="ECO:0000313" key="1">
    <source>
        <dbReference type="EMBL" id="EPS43061.1"/>
    </source>
</evidence>